<evidence type="ECO:0000313" key="3">
    <source>
        <dbReference type="Proteomes" id="UP000199494"/>
    </source>
</evidence>
<comment type="similarity">
    <text evidence="1">Belongs to the NAD(P)-dependent epimerase/dehydratase family.</text>
</comment>
<gene>
    <name evidence="2" type="ORF">SAMN05421630_102565</name>
</gene>
<dbReference type="KEGG" id="pmad:BAY61_07785"/>
<organism evidence="2 3">
    <name type="scientific">Prauserella marina</name>
    <dbReference type="NCBI Taxonomy" id="530584"/>
    <lineage>
        <taxon>Bacteria</taxon>
        <taxon>Bacillati</taxon>
        <taxon>Actinomycetota</taxon>
        <taxon>Actinomycetes</taxon>
        <taxon>Pseudonocardiales</taxon>
        <taxon>Pseudonocardiaceae</taxon>
        <taxon>Prauserella</taxon>
    </lineage>
</organism>
<keyword evidence="3" id="KW-1185">Reference proteome</keyword>
<evidence type="ECO:0000256" key="1">
    <source>
        <dbReference type="ARBA" id="ARBA00007637"/>
    </source>
</evidence>
<dbReference type="Gene3D" id="3.40.50.720">
    <property type="entry name" value="NAD(P)-binding Rossmann-like Domain"/>
    <property type="match status" value="1"/>
</dbReference>
<dbReference type="SUPFAM" id="SSF51735">
    <property type="entry name" value="NAD(P)-binding Rossmann-fold domains"/>
    <property type="match status" value="1"/>
</dbReference>
<dbReference type="InterPro" id="IPR036291">
    <property type="entry name" value="NAD(P)-bd_dom_sf"/>
</dbReference>
<dbReference type="EMBL" id="FMZE01000002">
    <property type="protein sequence ID" value="SDC55773.1"/>
    <property type="molecule type" value="Genomic_DNA"/>
</dbReference>
<sequence>MRRMAVIGATGCVGRQICGLAARRGHDVLAIARRKAPHIADHTFIPLDVAATSKENIAELLASQRVGTVVNAAGRWGPTEAEMAHSHLGVVQRLVAAQALLDHAPRLVHIGSIHEYGPVPNGTALHEAIEPCPSDMYSQTKLACSMAVLASGGVVLRAANMFGPYPPEETFFASLLRRLRGALRTGETVELAIAEAKRDFVDVRDVATAALAAATAPVSGQVINIGSGVAVDMRELVMTFVAAAGFPSDRLRTVEGQVRSHGGEWIEVDIGLAGRLLGWRPAFTAAESLRAMWDER</sequence>
<protein>
    <submittedName>
        <fullName evidence="2">Nucleoside-diphosphate-sugar epimerase</fullName>
    </submittedName>
</protein>
<dbReference type="Pfam" id="PF01370">
    <property type="entry name" value="Epimerase"/>
    <property type="match status" value="1"/>
</dbReference>
<evidence type="ECO:0000313" key="2">
    <source>
        <dbReference type="EMBL" id="SDC55773.1"/>
    </source>
</evidence>
<dbReference type="Proteomes" id="UP000199494">
    <property type="component" value="Unassembled WGS sequence"/>
</dbReference>
<accession>A0A222VLU6</accession>
<dbReference type="STRING" id="530584.SAMN05421630_102565"/>
<dbReference type="PANTHER" id="PTHR43000">
    <property type="entry name" value="DTDP-D-GLUCOSE 4,6-DEHYDRATASE-RELATED"/>
    <property type="match status" value="1"/>
</dbReference>
<dbReference type="AlphaFoldDB" id="A0A222VLU6"/>
<name>A0A222VLU6_9PSEU</name>
<dbReference type="OrthoDB" id="4559195at2"/>
<dbReference type="InterPro" id="IPR001509">
    <property type="entry name" value="Epimerase_deHydtase"/>
</dbReference>
<proteinExistence type="inferred from homology"/>
<reference evidence="2 3" key="1">
    <citation type="submission" date="2016-10" db="EMBL/GenBank/DDBJ databases">
        <authorList>
            <person name="de Groot N.N."/>
        </authorList>
    </citation>
    <scope>NUCLEOTIDE SEQUENCE [LARGE SCALE GENOMIC DNA]</scope>
    <source>
        <strain evidence="2 3">CGMCC 4.5506</strain>
    </source>
</reference>